<proteinExistence type="predicted"/>
<accession>A0AAV7FZ51</accession>
<dbReference type="EMBL" id="JAGFBR010000019">
    <property type="protein sequence ID" value="KAH0448670.1"/>
    <property type="molecule type" value="Genomic_DNA"/>
</dbReference>
<protein>
    <submittedName>
        <fullName evidence="1">Uncharacterized protein</fullName>
    </submittedName>
</protein>
<sequence>MITISSTWPLATIATLVVIEDACKIMKIEKTDQEEEQIDHFISLPFSSSSPIDFICSFNGWLVFVNHNNEILHLFDPVSN</sequence>
<dbReference type="Proteomes" id="UP000775213">
    <property type="component" value="Unassembled WGS sequence"/>
</dbReference>
<evidence type="ECO:0000313" key="2">
    <source>
        <dbReference type="Proteomes" id="UP000775213"/>
    </source>
</evidence>
<keyword evidence="2" id="KW-1185">Reference proteome</keyword>
<dbReference type="AlphaFoldDB" id="A0AAV7FZ51"/>
<evidence type="ECO:0000313" key="1">
    <source>
        <dbReference type="EMBL" id="KAH0448670.1"/>
    </source>
</evidence>
<organism evidence="1 2">
    <name type="scientific">Dendrobium chrysotoxum</name>
    <name type="common">Orchid</name>
    <dbReference type="NCBI Taxonomy" id="161865"/>
    <lineage>
        <taxon>Eukaryota</taxon>
        <taxon>Viridiplantae</taxon>
        <taxon>Streptophyta</taxon>
        <taxon>Embryophyta</taxon>
        <taxon>Tracheophyta</taxon>
        <taxon>Spermatophyta</taxon>
        <taxon>Magnoliopsida</taxon>
        <taxon>Liliopsida</taxon>
        <taxon>Asparagales</taxon>
        <taxon>Orchidaceae</taxon>
        <taxon>Epidendroideae</taxon>
        <taxon>Malaxideae</taxon>
        <taxon>Dendrobiinae</taxon>
        <taxon>Dendrobium</taxon>
    </lineage>
</organism>
<comment type="caution">
    <text evidence="1">The sequence shown here is derived from an EMBL/GenBank/DDBJ whole genome shotgun (WGS) entry which is preliminary data.</text>
</comment>
<name>A0AAV7FZ51_DENCH</name>
<gene>
    <name evidence="1" type="ORF">IEQ34_022470</name>
</gene>
<reference evidence="1 2" key="1">
    <citation type="journal article" date="2021" name="Hortic Res">
        <title>Chromosome-scale assembly of the Dendrobium chrysotoxum genome enhances the understanding of orchid evolution.</title>
        <authorList>
            <person name="Zhang Y."/>
            <person name="Zhang G.Q."/>
            <person name="Zhang D."/>
            <person name="Liu X.D."/>
            <person name="Xu X.Y."/>
            <person name="Sun W.H."/>
            <person name="Yu X."/>
            <person name="Zhu X."/>
            <person name="Wang Z.W."/>
            <person name="Zhao X."/>
            <person name="Zhong W.Y."/>
            <person name="Chen H."/>
            <person name="Yin W.L."/>
            <person name="Huang T."/>
            <person name="Niu S.C."/>
            <person name="Liu Z.J."/>
        </authorList>
    </citation>
    <scope>NUCLEOTIDE SEQUENCE [LARGE SCALE GENOMIC DNA]</scope>
    <source>
        <strain evidence="1">Lindl</strain>
    </source>
</reference>